<geneLocation type="plasmid" evidence="2">
    <name>pPA3</name>
</geneLocation>
<evidence type="ECO:0000256" key="1">
    <source>
        <dbReference type="SAM" id="Phobius"/>
    </source>
</evidence>
<dbReference type="AlphaFoldDB" id="A0A499SA48"/>
<accession>A0A499SA48</accession>
<name>A0A499SA48_STAAU</name>
<proteinExistence type="predicted"/>
<keyword evidence="2" id="KW-0614">Plasmid</keyword>
<sequence>MSSLIQQYGPFVELLFNKIIFPFPIPHCNNRKSIFIGFFVIICMNQIAFFCVIKV</sequence>
<evidence type="ECO:0000313" key="2">
    <source>
        <dbReference type="EMBL" id="AYK27813.1"/>
    </source>
</evidence>
<protein>
    <submittedName>
        <fullName evidence="2">Uncharacterized protein</fullName>
    </submittedName>
</protein>
<organism evidence="2">
    <name type="scientific">Staphylococcus aureus</name>
    <dbReference type="NCBI Taxonomy" id="1280"/>
    <lineage>
        <taxon>Bacteria</taxon>
        <taxon>Bacillati</taxon>
        <taxon>Bacillota</taxon>
        <taxon>Bacilli</taxon>
        <taxon>Bacillales</taxon>
        <taxon>Staphylococcaceae</taxon>
        <taxon>Staphylococcus</taxon>
    </lineage>
</organism>
<dbReference type="EMBL" id="MH785229">
    <property type="protein sequence ID" value="AYK27813.1"/>
    <property type="molecule type" value="Genomic_DNA"/>
</dbReference>
<gene>
    <name evidence="2" type="ORF">BJL72_k00140</name>
</gene>
<feature type="transmembrane region" description="Helical" evidence="1">
    <location>
        <begin position="34"/>
        <end position="53"/>
    </location>
</feature>
<keyword evidence="1" id="KW-1133">Transmembrane helix</keyword>
<reference evidence="2" key="1">
    <citation type="journal article" date="2019" name="Front. Microbiol.">
        <title>Prevalence of Antibiotic and Heavy Metal Resistance Determinants and Virulence-Related Genetic Elements in Plasmids of Staphylococcus aureus.</title>
        <authorList>
            <person name="Bukowski M."/>
            <person name="Piwowarczyk R."/>
            <person name="Madry A."/>
            <person name="Zagorski-Przybylo R."/>
            <person name="Hydzik M."/>
            <person name="Wladyka B."/>
        </authorList>
    </citation>
    <scope>NUCLEOTIDE SEQUENCE</scope>
    <source>
        <strain evidence="2">Pa3</strain>
        <plasmid evidence="2">pPA3</plasmid>
    </source>
</reference>
<keyword evidence="1" id="KW-0812">Transmembrane</keyword>
<keyword evidence="1" id="KW-0472">Membrane</keyword>